<evidence type="ECO:0000256" key="1">
    <source>
        <dbReference type="SAM" id="MobiDB-lite"/>
    </source>
</evidence>
<gene>
    <name evidence="2" type="ORF">F3087_39785</name>
</gene>
<dbReference type="InterPro" id="IPR016084">
    <property type="entry name" value="Haem_Oase-like_multi-hlx"/>
</dbReference>
<feature type="region of interest" description="Disordered" evidence="1">
    <location>
        <begin position="1"/>
        <end position="20"/>
    </location>
</feature>
<dbReference type="SMART" id="SM01236">
    <property type="entry name" value="Haem_oxygenase_2"/>
    <property type="match status" value="1"/>
</dbReference>
<dbReference type="Pfam" id="PF14518">
    <property type="entry name" value="Haem_oxygenas_2"/>
    <property type="match status" value="1"/>
</dbReference>
<name>A0A5N0DZ41_9NOCA</name>
<dbReference type="RefSeq" id="WP_150407342.1">
    <property type="nucleotide sequence ID" value="NZ_VXLC01000030.1"/>
</dbReference>
<proteinExistence type="predicted"/>
<dbReference type="EMBL" id="VXLC01000030">
    <property type="protein sequence ID" value="KAA8881976.1"/>
    <property type="molecule type" value="Genomic_DNA"/>
</dbReference>
<evidence type="ECO:0000313" key="2">
    <source>
        <dbReference type="EMBL" id="KAA8881976.1"/>
    </source>
</evidence>
<protein>
    <submittedName>
        <fullName evidence="2">Iron-containing redox enzyme family protein</fullName>
    </submittedName>
</protein>
<comment type="caution">
    <text evidence="2">The sequence shown here is derived from an EMBL/GenBank/DDBJ whole genome shotgun (WGS) entry which is preliminary data.</text>
</comment>
<organism evidence="2 3">
    <name type="scientific">Nocardia colli</name>
    <dbReference type="NCBI Taxonomy" id="2545717"/>
    <lineage>
        <taxon>Bacteria</taxon>
        <taxon>Bacillati</taxon>
        <taxon>Actinomycetota</taxon>
        <taxon>Actinomycetes</taxon>
        <taxon>Mycobacteriales</taxon>
        <taxon>Nocardiaceae</taxon>
        <taxon>Nocardia</taxon>
    </lineage>
</organism>
<sequence length="352" mass="38898">MSSPTAPPVPPGFSIDLPRPRGELSAAVTEILRTAPSGRTRFPEATAADPYGDDLHLALHTCYELHYHGFESVHPGWEWDPELLRFRGNLEQLFRRSLHNDVKGGDDIVHALAELLIEPLEPNDIARYLNDEGEWWHLREYFVQRSIYHHKEGDPHAWAIPRLFGQEKASLVAVEYDEFGGGRGERVHARLYADLLAAAGLHDGYLHYLDAVPAPMLALVNMMSLFGLHRGLRGALVGQLATAEITSSPAARRMVAALDKLGAPPECRLFYTEHVEADAVHEQVMRHDVVGGLLAREPALTESVVFGIQATNLLEDRFTDHVLSSWRAGASSLLTTPDSIRTPGPLPMTGVA</sequence>
<dbReference type="SUPFAM" id="SSF48613">
    <property type="entry name" value="Heme oxygenase-like"/>
    <property type="match status" value="1"/>
</dbReference>
<dbReference type="Gene3D" id="1.20.910.10">
    <property type="entry name" value="Heme oxygenase-like"/>
    <property type="match status" value="1"/>
</dbReference>
<evidence type="ECO:0000313" key="3">
    <source>
        <dbReference type="Proteomes" id="UP000323876"/>
    </source>
</evidence>
<dbReference type="AlphaFoldDB" id="A0A5N0DZ41"/>
<accession>A0A5N0DZ41</accession>
<dbReference type="OrthoDB" id="252872at2"/>
<reference evidence="2 3" key="1">
    <citation type="submission" date="2019-09" db="EMBL/GenBank/DDBJ databases">
        <authorList>
            <person name="Wang X."/>
        </authorList>
    </citation>
    <scope>NUCLEOTIDE SEQUENCE [LARGE SCALE GENOMIC DNA]</scope>
    <source>
        <strain evidence="2 3">CICC 11023</strain>
    </source>
</reference>
<feature type="compositionally biased region" description="Pro residues" evidence="1">
    <location>
        <begin position="1"/>
        <end position="11"/>
    </location>
</feature>
<keyword evidence="3" id="KW-1185">Reference proteome</keyword>
<dbReference type="Proteomes" id="UP000323876">
    <property type="component" value="Unassembled WGS sequence"/>
</dbReference>